<comment type="caution">
    <text evidence="4">The sequence shown here is derived from an EMBL/GenBank/DDBJ whole genome shotgun (WGS) entry which is preliminary data.</text>
</comment>
<dbReference type="AlphaFoldDB" id="A0A501W5W9"/>
<dbReference type="OrthoDB" id="9816120at2"/>
<dbReference type="RefSeq" id="WP_140619871.1">
    <property type="nucleotide sequence ID" value="NZ_VFRQ01000002.1"/>
</dbReference>
<dbReference type="InterPro" id="IPR028994">
    <property type="entry name" value="Integrin_alpha_N"/>
</dbReference>
<evidence type="ECO:0000313" key="5">
    <source>
        <dbReference type="Proteomes" id="UP000316727"/>
    </source>
</evidence>
<keyword evidence="5" id="KW-1185">Reference proteome</keyword>
<protein>
    <submittedName>
        <fullName evidence="4">T9SS type A sorting domain-containing protein</fullName>
    </submittedName>
</protein>
<dbReference type="Proteomes" id="UP000316727">
    <property type="component" value="Unassembled WGS sequence"/>
</dbReference>
<dbReference type="EMBL" id="VFRQ01000002">
    <property type="protein sequence ID" value="TPE45293.1"/>
    <property type="molecule type" value="Genomic_DNA"/>
</dbReference>
<dbReference type="PANTHER" id="PTHR44103">
    <property type="entry name" value="PROPROTEIN CONVERTASE P"/>
    <property type="match status" value="1"/>
</dbReference>
<proteinExistence type="predicted"/>
<keyword evidence="1 2" id="KW-0732">Signal</keyword>
<dbReference type="InterPro" id="IPR013517">
    <property type="entry name" value="FG-GAP"/>
</dbReference>
<evidence type="ECO:0000259" key="3">
    <source>
        <dbReference type="Pfam" id="PF18962"/>
    </source>
</evidence>
<evidence type="ECO:0000256" key="1">
    <source>
        <dbReference type="ARBA" id="ARBA00022729"/>
    </source>
</evidence>
<organism evidence="4 5">
    <name type="scientific">Pontibacter mangrovi</name>
    <dbReference type="NCBI Taxonomy" id="2589816"/>
    <lineage>
        <taxon>Bacteria</taxon>
        <taxon>Pseudomonadati</taxon>
        <taxon>Bacteroidota</taxon>
        <taxon>Cytophagia</taxon>
        <taxon>Cytophagales</taxon>
        <taxon>Hymenobacteraceae</taxon>
        <taxon>Pontibacter</taxon>
    </lineage>
</organism>
<dbReference type="PANTHER" id="PTHR44103:SF1">
    <property type="entry name" value="PROPROTEIN CONVERTASE P"/>
    <property type="match status" value="1"/>
</dbReference>
<dbReference type="Pfam" id="PF13517">
    <property type="entry name" value="FG-GAP_3"/>
    <property type="match status" value="2"/>
</dbReference>
<feature type="chain" id="PRO_5021409115" evidence="2">
    <location>
        <begin position="20"/>
        <end position="743"/>
    </location>
</feature>
<dbReference type="SUPFAM" id="SSF69318">
    <property type="entry name" value="Integrin alpha N-terminal domain"/>
    <property type="match status" value="2"/>
</dbReference>
<reference evidence="4 5" key="1">
    <citation type="submission" date="2019-06" db="EMBL/GenBank/DDBJ databases">
        <title>A novel bacterium of genus Pontibacter, isolated from marine sediment.</title>
        <authorList>
            <person name="Huang H."/>
            <person name="Mo K."/>
            <person name="Hu Y."/>
        </authorList>
    </citation>
    <scope>NUCLEOTIDE SEQUENCE [LARGE SCALE GENOMIC DNA]</scope>
    <source>
        <strain evidence="4 5">HB172049</strain>
    </source>
</reference>
<sequence>MRVPFALLMAFCWATTALAQQPEPLRFRISQSIPVTTPAGQLASPWSGGLNAPQFSTIDLNQDGQEDLFAFDRQLQKVFTWLAVQEAGQWKYAYAPEYEALFPDDLSDWVLLRDYNCDGLKDIFTSSLLGIRVFEQKEDIAFALVTEGIHYGSRNANIQMNSADVPAITDTDNDGDLDILVTNFSQGTKLELYRNMQAEQEEACGTLTFKLQTDWWGGITECEGCNDYKFGEACSSNEGHSVASPMHSGHAGSSLLLLDLDGDGDKELVSGSVSCPNLVLMENKGNETDALMTDVNPLFPETKPAVLNMFPAAYYEDVTFDGVPDLLVTSQVSQETHNMDFQQSVWVYQNKGTENRPAFDFVQGDFLQNQMIDLGEGAYPAFADWDNDGDLDMLVGNDGSLRDGVYGGSLSLYSNTGTASEPAFTLVTDNYLQLHDQQVYHIKPTFADLNGDGATDLVLTLSGVQPGSSRIVWLQNLAAKGQPLSYDMAYLQVLQRVAEGDAPAFTDLDGDGDLDLLLGKAASNLEFYRNTGTATAPAYTLENTEFGGIGYDFERRYLHPFVYDVDGDGAPDLLTVDESGELRSYRNIIKSQNAGLDAETEVLENELTAQVQATRLGNGLSITAAPLEGDNTLYLALGSRGGGLYLLQQTAGNAAGPGENARLALQVYPNPHDQALAEPVKVQASEPVQLDVYSIVGQRVYRTQRGKYSRSHAVPTQELQAGIYIIRASSERGASAAVKLMVR</sequence>
<gene>
    <name evidence="4" type="ORF">FJM65_04440</name>
</gene>
<dbReference type="InterPro" id="IPR026444">
    <property type="entry name" value="Secre_tail"/>
</dbReference>
<evidence type="ECO:0000256" key="2">
    <source>
        <dbReference type="SAM" id="SignalP"/>
    </source>
</evidence>
<accession>A0A501W5W9</accession>
<dbReference type="Gene3D" id="2.130.10.130">
    <property type="entry name" value="Integrin alpha, N-terminal"/>
    <property type="match status" value="1"/>
</dbReference>
<feature type="signal peptide" evidence="2">
    <location>
        <begin position="1"/>
        <end position="19"/>
    </location>
</feature>
<feature type="domain" description="Secretion system C-terminal sorting" evidence="3">
    <location>
        <begin position="667"/>
        <end position="741"/>
    </location>
</feature>
<name>A0A501W5W9_9BACT</name>
<dbReference type="NCBIfam" id="TIGR04183">
    <property type="entry name" value="Por_Secre_tail"/>
    <property type="match status" value="1"/>
</dbReference>
<evidence type="ECO:0000313" key="4">
    <source>
        <dbReference type="EMBL" id="TPE45293.1"/>
    </source>
</evidence>
<dbReference type="Pfam" id="PF18962">
    <property type="entry name" value="Por_Secre_tail"/>
    <property type="match status" value="1"/>
</dbReference>